<accession>A0ABV6RMM4</accession>
<dbReference type="RefSeq" id="WP_386667852.1">
    <property type="nucleotide sequence ID" value="NZ_JBHLTG010000002.1"/>
</dbReference>
<gene>
    <name evidence="1" type="ORF">ACFFGH_10185</name>
</gene>
<sequence>MTDAARVPAQTVPLLKIVDTPVAPSCDGDFCAVPEHHTQAAVNRRVDSDDI</sequence>
<keyword evidence="2" id="KW-1185">Reference proteome</keyword>
<name>A0ABV6RMM4_9GAMM</name>
<comment type="caution">
    <text evidence="1">The sequence shown here is derived from an EMBL/GenBank/DDBJ whole genome shotgun (WGS) entry which is preliminary data.</text>
</comment>
<organism evidence="1 2">
    <name type="scientific">Lysobacter korlensis</name>
    <dbReference type="NCBI Taxonomy" id="553636"/>
    <lineage>
        <taxon>Bacteria</taxon>
        <taxon>Pseudomonadati</taxon>
        <taxon>Pseudomonadota</taxon>
        <taxon>Gammaproteobacteria</taxon>
        <taxon>Lysobacterales</taxon>
        <taxon>Lysobacteraceae</taxon>
        <taxon>Lysobacter</taxon>
    </lineage>
</organism>
<protein>
    <submittedName>
        <fullName evidence="1">Uncharacterized protein</fullName>
    </submittedName>
</protein>
<reference evidence="1 2" key="1">
    <citation type="submission" date="2024-09" db="EMBL/GenBank/DDBJ databases">
        <authorList>
            <person name="Sun Q."/>
            <person name="Mori K."/>
        </authorList>
    </citation>
    <scope>NUCLEOTIDE SEQUENCE [LARGE SCALE GENOMIC DNA]</scope>
    <source>
        <strain evidence="1 2">KCTC 23076</strain>
    </source>
</reference>
<proteinExistence type="predicted"/>
<dbReference type="Proteomes" id="UP001589896">
    <property type="component" value="Unassembled WGS sequence"/>
</dbReference>
<evidence type="ECO:0000313" key="2">
    <source>
        <dbReference type="Proteomes" id="UP001589896"/>
    </source>
</evidence>
<evidence type="ECO:0000313" key="1">
    <source>
        <dbReference type="EMBL" id="MFC0678206.1"/>
    </source>
</evidence>
<dbReference type="EMBL" id="JBHLTG010000002">
    <property type="protein sequence ID" value="MFC0678206.1"/>
    <property type="molecule type" value="Genomic_DNA"/>
</dbReference>